<dbReference type="AlphaFoldDB" id="A0A812NPW7"/>
<keyword evidence="1" id="KW-0732">Signal</keyword>
<evidence type="ECO:0000256" key="1">
    <source>
        <dbReference type="SAM" id="SignalP"/>
    </source>
</evidence>
<dbReference type="SUPFAM" id="SSF53335">
    <property type="entry name" value="S-adenosyl-L-methionine-dependent methyltransferases"/>
    <property type="match status" value="1"/>
</dbReference>
<protein>
    <recommendedName>
        <fullName evidence="4">Class I SAM-dependent methyltransferase</fullName>
    </recommendedName>
</protein>
<dbReference type="PANTHER" id="PTHR37909:SF1">
    <property type="entry name" value="S-ADENOSYL-L-METHIONINE-DEPENDENT METHYLTRANSFERASES SUPERFAMILY PROTEIN"/>
    <property type="match status" value="1"/>
</dbReference>
<dbReference type="Gene3D" id="3.40.50.150">
    <property type="entry name" value="Vaccinia Virus protein VP39"/>
    <property type="match status" value="1"/>
</dbReference>
<dbReference type="EMBL" id="CAJNDS010002092">
    <property type="protein sequence ID" value="CAE7321197.1"/>
    <property type="molecule type" value="Genomic_DNA"/>
</dbReference>
<proteinExistence type="predicted"/>
<dbReference type="InterPro" id="IPR029063">
    <property type="entry name" value="SAM-dependent_MTases_sf"/>
</dbReference>
<dbReference type="Proteomes" id="UP000604046">
    <property type="component" value="Unassembled WGS sequence"/>
</dbReference>
<accession>A0A812NPW7</accession>
<gene>
    <name evidence="2" type="ORF">SNAT2548_LOCUS16833</name>
</gene>
<dbReference type="OrthoDB" id="186626at2759"/>
<reference evidence="2" key="1">
    <citation type="submission" date="2021-02" db="EMBL/GenBank/DDBJ databases">
        <authorList>
            <person name="Dougan E. K."/>
            <person name="Rhodes N."/>
            <person name="Thang M."/>
            <person name="Chan C."/>
        </authorList>
    </citation>
    <scope>NUCLEOTIDE SEQUENCE</scope>
</reference>
<evidence type="ECO:0000313" key="2">
    <source>
        <dbReference type="EMBL" id="CAE7321197.1"/>
    </source>
</evidence>
<feature type="signal peptide" evidence="1">
    <location>
        <begin position="1"/>
        <end position="28"/>
    </location>
</feature>
<keyword evidence="3" id="KW-1185">Reference proteome</keyword>
<name>A0A812NPW7_9DINO</name>
<sequence>MAPWSHTGGFRCLLVLCVDLLCLGAGDGGQKQPRFPPIACREHLAWVAERYFHARGHAAEVGVFQGEFAMMNLRVWTGKYFCIDAWRHRKDGSRDKNVRWAYWHLRNLRVARENLGFSGNRSVFVRKYSKEAAGSFPEEFFDWLYLDASHTEEDVTADLRAWWPRLRRGGLFSGHDYMDANQTWLLLPGNRAPKNDYDPARRHRFGVVRALQAFAAEVGGLIQVTFVNDGNGCDDKPSWYMVKP</sequence>
<dbReference type="Pfam" id="PF13578">
    <property type="entry name" value="Methyltransf_24"/>
    <property type="match status" value="1"/>
</dbReference>
<evidence type="ECO:0000313" key="3">
    <source>
        <dbReference type="Proteomes" id="UP000604046"/>
    </source>
</evidence>
<feature type="chain" id="PRO_5032706359" description="Class I SAM-dependent methyltransferase" evidence="1">
    <location>
        <begin position="29"/>
        <end position="244"/>
    </location>
</feature>
<dbReference type="PANTHER" id="PTHR37909">
    <property type="entry name" value="S-ADENOSYL-L-METHIONINE-DEPENDENT METHYLTRANSFERASES SUPERFAMILY PROTEIN"/>
    <property type="match status" value="1"/>
</dbReference>
<organism evidence="2 3">
    <name type="scientific">Symbiodinium natans</name>
    <dbReference type="NCBI Taxonomy" id="878477"/>
    <lineage>
        <taxon>Eukaryota</taxon>
        <taxon>Sar</taxon>
        <taxon>Alveolata</taxon>
        <taxon>Dinophyceae</taxon>
        <taxon>Suessiales</taxon>
        <taxon>Symbiodiniaceae</taxon>
        <taxon>Symbiodinium</taxon>
    </lineage>
</organism>
<evidence type="ECO:0008006" key="4">
    <source>
        <dbReference type="Google" id="ProtNLM"/>
    </source>
</evidence>
<comment type="caution">
    <text evidence="2">The sequence shown here is derived from an EMBL/GenBank/DDBJ whole genome shotgun (WGS) entry which is preliminary data.</text>
</comment>